<proteinExistence type="predicted"/>
<feature type="chain" id="PRO_5010332646" description="DUF2059 domain-containing protein" evidence="1">
    <location>
        <begin position="26"/>
        <end position="329"/>
    </location>
</feature>
<dbReference type="STRING" id="1545044.SAMN05444276_104124"/>
<evidence type="ECO:0008006" key="4">
    <source>
        <dbReference type="Google" id="ProtNLM"/>
    </source>
</evidence>
<gene>
    <name evidence="2" type="ORF">SAMN05444276_104124</name>
</gene>
<organism evidence="2 3">
    <name type="scientific">Paracoccus sanguinis</name>
    <dbReference type="NCBI Taxonomy" id="1545044"/>
    <lineage>
        <taxon>Bacteria</taxon>
        <taxon>Pseudomonadati</taxon>
        <taxon>Pseudomonadota</taxon>
        <taxon>Alphaproteobacteria</taxon>
        <taxon>Rhodobacterales</taxon>
        <taxon>Paracoccaceae</taxon>
        <taxon>Paracoccus</taxon>
    </lineage>
</organism>
<reference evidence="3" key="1">
    <citation type="submission" date="2016-10" db="EMBL/GenBank/DDBJ databases">
        <authorList>
            <person name="Varghese N."/>
            <person name="Submissions S."/>
        </authorList>
    </citation>
    <scope>NUCLEOTIDE SEQUENCE [LARGE SCALE GENOMIC DNA]</scope>
    <source>
        <strain evidence="3">DSM 29303</strain>
    </source>
</reference>
<dbReference type="AlphaFoldDB" id="A0A1H3AL44"/>
<dbReference type="Proteomes" id="UP000182944">
    <property type="component" value="Unassembled WGS sequence"/>
</dbReference>
<evidence type="ECO:0000256" key="1">
    <source>
        <dbReference type="SAM" id="SignalP"/>
    </source>
</evidence>
<accession>A0A1H3AL44</accession>
<sequence length="329" mass="33580">MPAIPSRPAIRLALTLALATLPASAGLGASGGGAPTLSAATLEALTDDLLALTDGAEAPGRAAARAELAALDAALGGMDPTLQPLPAALAQGAALARRAAHPASRAVFADLTRDMLATALRETGAKDAGLLAAWTRRDPMLAELVPGQGLSADDLEAGRRLAALDPEAGRVTVQAFWDAQADEPVNRVLPTRMDAWTAGVLAAWDRLDPAERGLAVGVLDHSAVPPAALLEAVIGTVDVLGWLGAVDLPLTPAERAASPELVAYMQAGAFAGPVRPLLEARAEAMVAAGVGAGAGAGEAADQLMRLNTWSAMTGEMHSWDAYRYMTQGY</sequence>
<dbReference type="OrthoDB" id="7768576at2"/>
<keyword evidence="1" id="KW-0732">Signal</keyword>
<keyword evidence="3" id="KW-1185">Reference proteome</keyword>
<name>A0A1H3AL44_9RHOB</name>
<feature type="signal peptide" evidence="1">
    <location>
        <begin position="1"/>
        <end position="25"/>
    </location>
</feature>
<evidence type="ECO:0000313" key="3">
    <source>
        <dbReference type="Proteomes" id="UP000182944"/>
    </source>
</evidence>
<evidence type="ECO:0000313" key="2">
    <source>
        <dbReference type="EMBL" id="SDX30440.1"/>
    </source>
</evidence>
<dbReference type="RefSeq" id="WP_074826866.1">
    <property type="nucleotide sequence ID" value="NZ_FNNA01000004.1"/>
</dbReference>
<protein>
    <recommendedName>
        <fullName evidence="4">DUF2059 domain-containing protein</fullName>
    </recommendedName>
</protein>
<dbReference type="EMBL" id="FNNA01000004">
    <property type="protein sequence ID" value="SDX30440.1"/>
    <property type="molecule type" value="Genomic_DNA"/>
</dbReference>